<reference evidence="5 6" key="1">
    <citation type="journal article" date="2017" name="Environ. Microbiol.">
        <title>Genomic and physiological analyses of 'Reinekea forsetii' reveal a versatile opportunistic lifestyle during spring algae blooms.</title>
        <authorList>
            <person name="Avci B."/>
            <person name="Hahnke R.L."/>
            <person name="Chafee M."/>
            <person name="Fischer T."/>
            <person name="Gruber-Vodicka H."/>
            <person name="Tegetmeyer H.E."/>
            <person name="Harder J."/>
            <person name="Fuchs B.M."/>
            <person name="Amann R.I."/>
            <person name="Teeling H."/>
        </authorList>
    </citation>
    <scope>NUCLEOTIDE SEQUENCE [LARGE SCALE GENOMIC DNA]</scope>
    <source>
        <strain evidence="5 6">Hel1_31_D35</strain>
    </source>
</reference>
<dbReference type="SUPFAM" id="SSF46689">
    <property type="entry name" value="Homeodomain-like"/>
    <property type="match status" value="2"/>
</dbReference>
<dbReference type="EMBL" id="CP011797">
    <property type="protein sequence ID" value="ATX77482.1"/>
    <property type="molecule type" value="Genomic_DNA"/>
</dbReference>
<sequence>MLVNYFEVRMTTVDLTTLAERNRRQSAPRLLVENRTVYETHGVELSIYDTFSNATQVRLEAEEILYCGMISGRKVLHGKNHFNEAFIPHESFVMAPGETVTIDFPDASSTQPTSCLALGIDRNRLRQVCDSLNIHGVLPRELEHWKPDAAHLLHVFHTEATQQLLVRIVDSFVGKDPDRDLVLDLGVTELLTRMLRQQGHDFLVQCAKGDPTLTGMTAALRYIDDHLASAIDIDSLCKVACMSRSKLYAHFNKLIGSGPMEYVQQQRLAKARVLIAGGRGITAVCYEVGFQSPSHFTRRFHQQFGESPRQYAAHHQMGASIANEAQNIHQ</sequence>
<evidence type="ECO:0000256" key="1">
    <source>
        <dbReference type="ARBA" id="ARBA00023015"/>
    </source>
</evidence>
<dbReference type="InterPro" id="IPR009057">
    <property type="entry name" value="Homeodomain-like_sf"/>
</dbReference>
<dbReference type="InterPro" id="IPR009594">
    <property type="entry name" value="Tscrpt_reg_HTH_AraC_N"/>
</dbReference>
<gene>
    <name evidence="5" type="ORF">REIFOR_02351</name>
</gene>
<dbReference type="GO" id="GO:0043565">
    <property type="term" value="F:sequence-specific DNA binding"/>
    <property type="evidence" value="ECO:0007669"/>
    <property type="project" value="InterPro"/>
</dbReference>
<keyword evidence="6" id="KW-1185">Reference proteome</keyword>
<evidence type="ECO:0000313" key="6">
    <source>
        <dbReference type="Proteomes" id="UP000229757"/>
    </source>
</evidence>
<dbReference type="SMART" id="SM00342">
    <property type="entry name" value="HTH_ARAC"/>
    <property type="match status" value="1"/>
</dbReference>
<name>A0A2K8KS94_9GAMM</name>
<dbReference type="InterPro" id="IPR020449">
    <property type="entry name" value="Tscrpt_reg_AraC-type_HTH"/>
</dbReference>
<dbReference type="Proteomes" id="UP000229757">
    <property type="component" value="Chromosome"/>
</dbReference>
<accession>A0A2K8KS94</accession>
<dbReference type="PROSITE" id="PS01124">
    <property type="entry name" value="HTH_ARAC_FAMILY_2"/>
    <property type="match status" value="1"/>
</dbReference>
<keyword evidence="1" id="KW-0805">Transcription regulation</keyword>
<organism evidence="5 6">
    <name type="scientific">Reinekea forsetii</name>
    <dbReference type="NCBI Taxonomy" id="1336806"/>
    <lineage>
        <taxon>Bacteria</taxon>
        <taxon>Pseudomonadati</taxon>
        <taxon>Pseudomonadota</taxon>
        <taxon>Gammaproteobacteria</taxon>
        <taxon>Oceanospirillales</taxon>
        <taxon>Saccharospirillaceae</taxon>
        <taxon>Reinekea</taxon>
    </lineage>
</organism>
<evidence type="ECO:0000256" key="3">
    <source>
        <dbReference type="ARBA" id="ARBA00023163"/>
    </source>
</evidence>
<dbReference type="GO" id="GO:0003700">
    <property type="term" value="F:DNA-binding transcription factor activity"/>
    <property type="evidence" value="ECO:0007669"/>
    <property type="project" value="InterPro"/>
</dbReference>
<dbReference type="KEGG" id="rfo:REIFOR_02351"/>
<dbReference type="Gene3D" id="1.10.10.60">
    <property type="entry name" value="Homeodomain-like"/>
    <property type="match status" value="1"/>
</dbReference>
<proteinExistence type="predicted"/>
<keyword evidence="3" id="KW-0804">Transcription</keyword>
<dbReference type="PRINTS" id="PR00032">
    <property type="entry name" value="HTHARAC"/>
</dbReference>
<dbReference type="Pfam" id="PF12833">
    <property type="entry name" value="HTH_18"/>
    <property type="match status" value="1"/>
</dbReference>
<dbReference type="AlphaFoldDB" id="A0A2K8KS94"/>
<feature type="domain" description="HTH araC/xylS-type" evidence="4">
    <location>
        <begin position="217"/>
        <end position="314"/>
    </location>
</feature>
<keyword evidence="2" id="KW-0238">DNA-binding</keyword>
<protein>
    <submittedName>
        <fullName evidence="5">Transcriptional regulator, AraC family</fullName>
    </submittedName>
</protein>
<dbReference type="Pfam" id="PF06719">
    <property type="entry name" value="AraC_N"/>
    <property type="match status" value="1"/>
</dbReference>
<dbReference type="InterPro" id="IPR050204">
    <property type="entry name" value="AraC_XylS_family_regulators"/>
</dbReference>
<dbReference type="InterPro" id="IPR018060">
    <property type="entry name" value="HTH_AraC"/>
</dbReference>
<dbReference type="PANTHER" id="PTHR46796">
    <property type="entry name" value="HTH-TYPE TRANSCRIPTIONAL ACTIVATOR RHAS-RELATED"/>
    <property type="match status" value="1"/>
</dbReference>
<evidence type="ECO:0000256" key="2">
    <source>
        <dbReference type="ARBA" id="ARBA00023125"/>
    </source>
</evidence>
<evidence type="ECO:0000313" key="5">
    <source>
        <dbReference type="EMBL" id="ATX77482.1"/>
    </source>
</evidence>
<evidence type="ECO:0000259" key="4">
    <source>
        <dbReference type="PROSITE" id="PS01124"/>
    </source>
</evidence>